<dbReference type="PANTHER" id="PTHR33204:SF18">
    <property type="entry name" value="TRANSCRIPTIONAL REGULATORY PROTEIN"/>
    <property type="match status" value="1"/>
</dbReference>
<dbReference type="Pfam" id="PF01638">
    <property type="entry name" value="HxlR"/>
    <property type="match status" value="1"/>
</dbReference>
<evidence type="ECO:0000256" key="1">
    <source>
        <dbReference type="ARBA" id="ARBA00023015"/>
    </source>
</evidence>
<dbReference type="EMBL" id="CP011266">
    <property type="protein sequence ID" value="ALT68445.1"/>
    <property type="molecule type" value="Genomic_DNA"/>
</dbReference>
<gene>
    <name evidence="5" type="ORF">sm9_0646</name>
</gene>
<evidence type="ECO:0000256" key="2">
    <source>
        <dbReference type="ARBA" id="ARBA00023125"/>
    </source>
</evidence>
<evidence type="ECO:0000259" key="4">
    <source>
        <dbReference type="PROSITE" id="PS51118"/>
    </source>
</evidence>
<dbReference type="PATRIC" id="fig|230361.4.peg.668"/>
<dbReference type="GeneID" id="26735620"/>
<keyword evidence="2" id="KW-0238">DNA-binding</keyword>
<dbReference type="Proteomes" id="UP000067738">
    <property type="component" value="Chromosome"/>
</dbReference>
<dbReference type="RefSeq" id="WP_058738765.1">
    <property type="nucleotide sequence ID" value="NZ_CP011266.1"/>
</dbReference>
<evidence type="ECO:0000256" key="3">
    <source>
        <dbReference type="ARBA" id="ARBA00023163"/>
    </source>
</evidence>
<dbReference type="KEGG" id="mmil:sm9_0646"/>
<dbReference type="PANTHER" id="PTHR33204">
    <property type="entry name" value="TRANSCRIPTIONAL REGULATOR, MARR FAMILY"/>
    <property type="match status" value="1"/>
</dbReference>
<reference evidence="5 6" key="1">
    <citation type="submission" date="2015-04" db="EMBL/GenBank/DDBJ databases">
        <title>The complete genome sequence of the rumen methanogen Methanobrevibacter millerae SM9.</title>
        <authorList>
            <person name="Leahy S.C."/>
            <person name="Kelly W.J."/>
            <person name="Pacheco D.M."/>
            <person name="Li D."/>
            <person name="Altermann E."/>
            <person name="Attwood G.T."/>
        </authorList>
    </citation>
    <scope>NUCLEOTIDE SEQUENCE [LARGE SCALE GENOMIC DNA]</scope>
    <source>
        <strain evidence="5 6">SM9</strain>
    </source>
</reference>
<dbReference type="AlphaFoldDB" id="A0A0U3EIR5"/>
<dbReference type="InterPro" id="IPR036390">
    <property type="entry name" value="WH_DNA-bd_sf"/>
</dbReference>
<organism evidence="5 6">
    <name type="scientific">Methanobrevibacter millerae</name>
    <dbReference type="NCBI Taxonomy" id="230361"/>
    <lineage>
        <taxon>Archaea</taxon>
        <taxon>Methanobacteriati</taxon>
        <taxon>Methanobacteriota</taxon>
        <taxon>Methanomada group</taxon>
        <taxon>Methanobacteria</taxon>
        <taxon>Methanobacteriales</taxon>
        <taxon>Methanobacteriaceae</taxon>
        <taxon>Methanobrevibacter</taxon>
    </lineage>
</organism>
<keyword evidence="1" id="KW-0805">Transcription regulation</keyword>
<name>A0A0U3EIR5_9EURY</name>
<sequence length="147" mass="17562">MTNSVIYNYDACPINSVNDLLSRKWIFGIMKDLFAGKKHFNEFKQDKPELSNVVLSDNLKYLESKGLIYKKVIEDDGKRNTEYYLTDKGKKMNKILYEMVVFGLYELESDLRTDDYKNEIKKGYKDILDLYVFSFNFTFQYILRYFP</sequence>
<dbReference type="Gene3D" id="1.10.10.10">
    <property type="entry name" value="Winged helix-like DNA-binding domain superfamily/Winged helix DNA-binding domain"/>
    <property type="match status" value="1"/>
</dbReference>
<feature type="domain" description="HTH hxlR-type" evidence="4">
    <location>
        <begin position="12"/>
        <end position="111"/>
    </location>
</feature>
<proteinExistence type="predicted"/>
<dbReference type="GO" id="GO:0003677">
    <property type="term" value="F:DNA binding"/>
    <property type="evidence" value="ECO:0007669"/>
    <property type="project" value="UniProtKB-KW"/>
</dbReference>
<dbReference type="InterPro" id="IPR002577">
    <property type="entry name" value="HTH_HxlR"/>
</dbReference>
<keyword evidence="3" id="KW-0804">Transcription</keyword>
<accession>A0A0U3EIR5</accession>
<evidence type="ECO:0000313" key="5">
    <source>
        <dbReference type="EMBL" id="ALT68445.1"/>
    </source>
</evidence>
<protein>
    <submittedName>
        <fullName evidence="5">Transcriptional regulator HxlR family</fullName>
    </submittedName>
</protein>
<dbReference type="InterPro" id="IPR036388">
    <property type="entry name" value="WH-like_DNA-bd_sf"/>
</dbReference>
<dbReference type="PROSITE" id="PS51118">
    <property type="entry name" value="HTH_HXLR"/>
    <property type="match status" value="1"/>
</dbReference>
<evidence type="ECO:0000313" key="6">
    <source>
        <dbReference type="Proteomes" id="UP000067738"/>
    </source>
</evidence>
<keyword evidence="6" id="KW-1185">Reference proteome</keyword>
<dbReference type="OrthoDB" id="10490at2157"/>
<dbReference type="SUPFAM" id="SSF46785">
    <property type="entry name" value="Winged helix' DNA-binding domain"/>
    <property type="match status" value="1"/>
</dbReference>